<dbReference type="Proteomes" id="UP000187158">
    <property type="component" value="Unassembled WGS sequence"/>
</dbReference>
<organism evidence="1 2">
    <name type="scientific">Paenibacillus odorifer</name>
    <dbReference type="NCBI Taxonomy" id="189426"/>
    <lineage>
        <taxon>Bacteria</taxon>
        <taxon>Bacillati</taxon>
        <taxon>Bacillota</taxon>
        <taxon>Bacilli</taxon>
        <taxon>Bacillales</taxon>
        <taxon>Paenibacillaceae</taxon>
        <taxon>Paenibacillus</taxon>
    </lineage>
</organism>
<accession>A0ABX3GHK4</accession>
<dbReference type="EMBL" id="MPVP01000215">
    <property type="protein sequence ID" value="OMD20601.1"/>
    <property type="molecule type" value="Genomic_DNA"/>
</dbReference>
<evidence type="ECO:0000313" key="1">
    <source>
        <dbReference type="EMBL" id="OMD20601.1"/>
    </source>
</evidence>
<dbReference type="RefSeq" id="WP_076219981.1">
    <property type="nucleotide sequence ID" value="NZ_MPVP01000215.1"/>
</dbReference>
<protein>
    <recommendedName>
        <fullName evidence="3">Transporter</fullName>
    </recommendedName>
</protein>
<gene>
    <name evidence="1" type="ORF">BSO21_24360</name>
</gene>
<proteinExistence type="predicted"/>
<comment type="caution">
    <text evidence="1">The sequence shown here is derived from an EMBL/GenBank/DDBJ whole genome shotgun (WGS) entry which is preliminary data.</text>
</comment>
<keyword evidence="2" id="KW-1185">Reference proteome</keyword>
<sequence length="429" mass="48947">MEFLKKTQLIFIYLGLWLVLWVPFAYADDTILSSSVRKLSMEEAVQIALTNIDDIQQAKGKVTESSANTAYIASEKKELESSSVSVNPGHLPVNTTDFLQQIPEFNQLGEEEQQQILQAIGLQIAINSSINQWIGLQSQMQSSYNQQVKDKQLQTYEAQLRSLVYDNELAELALKKTQQLVIYAVRQQYIQLAALSSQIAYQQNLYAHSSTLASDAQILFRAGRTSKSEWDQVQRQQRIQQSKLDSQVRGYKTQLAQLARELKLDLNTSIEIENITIATPQLTDYEQTVDLSRNYEIQEADAKIKLAKDNLTSLTDPGTELKHYYTVLWSNAVSQRDAIWSRLENRWADQKAKLTALYYQLQDAMDEEQGAVQRAEDANLLYTKGRLSLSELDKARQTQRQAEMSKTDLLYQYLLQAETCKLATYGVIL</sequence>
<evidence type="ECO:0000313" key="2">
    <source>
        <dbReference type="Proteomes" id="UP000187158"/>
    </source>
</evidence>
<dbReference type="Gene3D" id="1.20.1600.10">
    <property type="entry name" value="Outer membrane efflux proteins (OEP)"/>
    <property type="match status" value="1"/>
</dbReference>
<evidence type="ECO:0008006" key="3">
    <source>
        <dbReference type="Google" id="ProtNLM"/>
    </source>
</evidence>
<reference evidence="1 2" key="1">
    <citation type="submission" date="2016-11" db="EMBL/GenBank/DDBJ databases">
        <title>Paenibacillus species isolates.</title>
        <authorList>
            <person name="Beno S.M."/>
        </authorList>
    </citation>
    <scope>NUCLEOTIDE SEQUENCE [LARGE SCALE GENOMIC DNA]</scope>
    <source>
        <strain evidence="1 2">FSL H7-0433</strain>
    </source>
</reference>
<name>A0ABX3GHK4_9BACL</name>
<dbReference type="SUPFAM" id="SSF56954">
    <property type="entry name" value="Outer membrane efflux proteins (OEP)"/>
    <property type="match status" value="1"/>
</dbReference>